<feature type="transmembrane region" description="Helical" evidence="1">
    <location>
        <begin position="53"/>
        <end position="73"/>
    </location>
</feature>
<reference evidence="3 4" key="1">
    <citation type="journal article" date="2024" name="Int. J. Syst. Evol. Microbiol.">
        <title>Microbacterium memoriense sp. nov., a member of the Actinomycetota from marine beach sediment of the north coast of Portugal.</title>
        <authorList>
            <person name="Santos J.D.N.D."/>
            <person name="Klimek D."/>
            <person name="Calusinska M."/>
            <person name="Lobo-da-Cunha A."/>
            <person name="Catita J."/>
            <person name="Goncalves H."/>
            <person name="Gonzalez I."/>
            <person name="Lage O.M."/>
        </authorList>
    </citation>
    <scope>NUCLEOTIDE SEQUENCE [LARGE SCALE GENOMIC DNA]</scope>
    <source>
        <strain evidence="3 4">PMIC_1C1B</strain>
    </source>
</reference>
<dbReference type="PANTHER" id="PTHR28008:SF1">
    <property type="entry name" value="DOMAIN PROTEIN, PUTATIVE (AFU_ORTHOLOGUE AFUA_3G10980)-RELATED"/>
    <property type="match status" value="1"/>
</dbReference>
<evidence type="ECO:0000259" key="2">
    <source>
        <dbReference type="Pfam" id="PF04892"/>
    </source>
</evidence>
<dbReference type="RefSeq" id="WP_261607177.1">
    <property type="nucleotide sequence ID" value="NZ_JAODOR010000011.1"/>
</dbReference>
<dbReference type="Proteomes" id="UP001300496">
    <property type="component" value="Unassembled WGS sequence"/>
</dbReference>
<organism evidence="3 4">
    <name type="scientific">Microbacterium memoriense</name>
    <dbReference type="NCBI Taxonomy" id="2978350"/>
    <lineage>
        <taxon>Bacteria</taxon>
        <taxon>Bacillati</taxon>
        <taxon>Actinomycetota</taxon>
        <taxon>Actinomycetes</taxon>
        <taxon>Micrococcales</taxon>
        <taxon>Microbacteriaceae</taxon>
        <taxon>Microbacterium</taxon>
    </lineage>
</organism>
<keyword evidence="1" id="KW-0472">Membrane</keyword>
<evidence type="ECO:0000313" key="3">
    <source>
        <dbReference type="EMBL" id="MCT9002638.1"/>
    </source>
</evidence>
<feature type="transmembrane region" description="Helical" evidence="1">
    <location>
        <begin position="107"/>
        <end position="125"/>
    </location>
</feature>
<dbReference type="PANTHER" id="PTHR28008">
    <property type="entry name" value="DOMAIN PROTEIN, PUTATIVE (AFU_ORTHOLOGUE AFUA_3G10980)-RELATED"/>
    <property type="match status" value="1"/>
</dbReference>
<comment type="caution">
    <text evidence="3">The sequence shown here is derived from an EMBL/GenBank/DDBJ whole genome shotgun (WGS) entry which is preliminary data.</text>
</comment>
<keyword evidence="1" id="KW-1133">Transmembrane helix</keyword>
<name>A0ABT2PFJ4_9MICO</name>
<dbReference type="EMBL" id="JAODOR010000011">
    <property type="protein sequence ID" value="MCT9002638.1"/>
    <property type="molecule type" value="Genomic_DNA"/>
</dbReference>
<evidence type="ECO:0000313" key="4">
    <source>
        <dbReference type="Proteomes" id="UP001300496"/>
    </source>
</evidence>
<keyword evidence="1" id="KW-0812">Transmembrane</keyword>
<keyword evidence="4" id="KW-1185">Reference proteome</keyword>
<feature type="domain" description="VanZ-like" evidence="2">
    <location>
        <begin position="43"/>
        <end position="124"/>
    </location>
</feature>
<protein>
    <submittedName>
        <fullName evidence="3">VanZ family protein</fullName>
    </submittedName>
</protein>
<dbReference type="InterPro" id="IPR006976">
    <property type="entry name" value="VanZ-like"/>
</dbReference>
<accession>A0ABT2PFJ4</accession>
<gene>
    <name evidence="3" type="ORF">N4R40_09715</name>
</gene>
<evidence type="ECO:0000256" key="1">
    <source>
        <dbReference type="SAM" id="Phobius"/>
    </source>
</evidence>
<feature type="transmembrane region" description="Helical" evidence="1">
    <location>
        <begin position="80"/>
        <end position="101"/>
    </location>
</feature>
<sequence>MTRRPWVWAVLAVYLLAAIALLVAPVSYSDIVIALWSWLRDGLGLEGFGAGWIEFASNVILFLPLGFLLTVLLDHPWWGACLAVGLSVGVEAAQILIPGRYASLRDILANALGAVIGALIAWLIIRRRRPARPTATTRAR</sequence>
<dbReference type="Pfam" id="PF04892">
    <property type="entry name" value="VanZ"/>
    <property type="match status" value="1"/>
</dbReference>
<proteinExistence type="predicted"/>